<organism evidence="9 10">
    <name type="scientific">Aphanomyces stellatus</name>
    <dbReference type="NCBI Taxonomy" id="120398"/>
    <lineage>
        <taxon>Eukaryota</taxon>
        <taxon>Sar</taxon>
        <taxon>Stramenopiles</taxon>
        <taxon>Oomycota</taxon>
        <taxon>Saprolegniomycetes</taxon>
        <taxon>Saprolegniales</taxon>
        <taxon>Verrucalvaceae</taxon>
        <taxon>Aphanomyces</taxon>
    </lineage>
</organism>
<dbReference type="EMBL" id="CAADRA010005423">
    <property type="protein sequence ID" value="VFT89660.1"/>
    <property type="molecule type" value="Genomic_DNA"/>
</dbReference>
<evidence type="ECO:0000256" key="2">
    <source>
        <dbReference type="ARBA" id="ARBA00007015"/>
    </source>
</evidence>
<protein>
    <submittedName>
        <fullName evidence="9">Aste57867_12813 protein</fullName>
    </submittedName>
</protein>
<evidence type="ECO:0000256" key="5">
    <source>
        <dbReference type="ARBA" id="ARBA00022989"/>
    </source>
</evidence>
<dbReference type="SUPFAM" id="SSF103473">
    <property type="entry name" value="MFS general substrate transporter"/>
    <property type="match status" value="1"/>
</dbReference>
<dbReference type="EMBL" id="VJMH01005402">
    <property type="protein sequence ID" value="KAF0696427.1"/>
    <property type="molecule type" value="Genomic_DNA"/>
</dbReference>
<feature type="transmembrane region" description="Helical" evidence="7">
    <location>
        <begin position="131"/>
        <end position="156"/>
    </location>
</feature>
<dbReference type="InterPro" id="IPR039309">
    <property type="entry name" value="BT1"/>
</dbReference>
<keyword evidence="6 7" id="KW-0472">Membrane</keyword>
<dbReference type="OrthoDB" id="430647at2759"/>
<keyword evidence="4 7" id="KW-0812">Transmembrane</keyword>
<dbReference type="PANTHER" id="PTHR31585:SF5">
    <property type="entry name" value="RNA-BINDING S4 DOMAIN-CONTAINING PROTEIN"/>
    <property type="match status" value="1"/>
</dbReference>
<dbReference type="PANTHER" id="PTHR31585">
    <property type="entry name" value="FOLATE-BIOPTERIN TRANSPORTER 1, CHLOROPLASTIC"/>
    <property type="match status" value="1"/>
</dbReference>
<evidence type="ECO:0000313" key="9">
    <source>
        <dbReference type="EMBL" id="VFT89660.1"/>
    </source>
</evidence>
<comment type="similarity">
    <text evidence="2">Belongs to the major facilitator superfamily. Folate-biopterin transporter (TC 2.A.71) family.</text>
</comment>
<reference evidence="8" key="2">
    <citation type="submission" date="2019-06" db="EMBL/GenBank/DDBJ databases">
        <title>Genomics analysis of Aphanomyces spp. identifies a new class of oomycete effector associated with host adaptation.</title>
        <authorList>
            <person name="Gaulin E."/>
        </authorList>
    </citation>
    <scope>NUCLEOTIDE SEQUENCE</scope>
    <source>
        <strain evidence="8">CBS 578.67</strain>
    </source>
</reference>
<evidence type="ECO:0000256" key="4">
    <source>
        <dbReference type="ARBA" id="ARBA00022692"/>
    </source>
</evidence>
<dbReference type="Proteomes" id="UP000332933">
    <property type="component" value="Unassembled WGS sequence"/>
</dbReference>
<keyword evidence="3" id="KW-0813">Transport</keyword>
<feature type="transmembrane region" description="Helical" evidence="7">
    <location>
        <begin position="93"/>
        <end position="111"/>
    </location>
</feature>
<evidence type="ECO:0000256" key="6">
    <source>
        <dbReference type="ARBA" id="ARBA00023136"/>
    </source>
</evidence>
<keyword evidence="10" id="KW-1185">Reference proteome</keyword>
<keyword evidence="5 7" id="KW-1133">Transmembrane helix</keyword>
<evidence type="ECO:0000256" key="1">
    <source>
        <dbReference type="ARBA" id="ARBA00004141"/>
    </source>
</evidence>
<sequence>MTIWDVVRNQWFYNGVALADNVPAGVRFIVATYVAVEVADKGNEGATYGLITTVNNLASPFASILYKYVDSFFKVSQNDIKSDTNEVRWDVTYTYFISYGCKIGSLMWLFLLPPQKKQVQELKARGIKSKLAGIILIVLFFSLLTFSVATNIMSIYPSTKCYRIAGGNGKLDVKTGKCPLPAPKK</sequence>
<evidence type="ECO:0000256" key="3">
    <source>
        <dbReference type="ARBA" id="ARBA00022448"/>
    </source>
</evidence>
<evidence type="ECO:0000256" key="7">
    <source>
        <dbReference type="SAM" id="Phobius"/>
    </source>
</evidence>
<dbReference type="GO" id="GO:0016020">
    <property type="term" value="C:membrane"/>
    <property type="evidence" value="ECO:0007669"/>
    <property type="project" value="UniProtKB-SubCell"/>
</dbReference>
<accession>A0A485KYJ8</accession>
<dbReference type="InterPro" id="IPR036259">
    <property type="entry name" value="MFS_trans_sf"/>
</dbReference>
<proteinExistence type="inferred from homology"/>
<evidence type="ECO:0000313" key="10">
    <source>
        <dbReference type="Proteomes" id="UP000332933"/>
    </source>
</evidence>
<gene>
    <name evidence="9" type="primary">Aste57867_12813</name>
    <name evidence="8" type="ORF">As57867_012765</name>
    <name evidence="9" type="ORF">ASTE57867_12813</name>
</gene>
<comment type="subcellular location">
    <subcellularLocation>
        <location evidence="1">Membrane</location>
        <topology evidence="1">Multi-pass membrane protein</topology>
    </subcellularLocation>
</comment>
<evidence type="ECO:0000313" key="8">
    <source>
        <dbReference type="EMBL" id="KAF0696427.1"/>
    </source>
</evidence>
<reference evidence="9 10" key="1">
    <citation type="submission" date="2019-03" db="EMBL/GenBank/DDBJ databases">
        <authorList>
            <person name="Gaulin E."/>
            <person name="Dumas B."/>
        </authorList>
    </citation>
    <scope>NUCLEOTIDE SEQUENCE [LARGE SCALE GENOMIC DNA]</scope>
    <source>
        <strain evidence="9">CBS 568.67</strain>
    </source>
</reference>
<dbReference type="AlphaFoldDB" id="A0A485KYJ8"/>
<name>A0A485KYJ8_9STRA</name>